<protein>
    <submittedName>
        <fullName evidence="6">Afadin-like</fullName>
    </submittedName>
</protein>
<dbReference type="GeneID" id="117553278"/>
<dbReference type="PROSITE" id="PS50200">
    <property type="entry name" value="RA"/>
    <property type="match status" value="1"/>
</dbReference>
<dbReference type="Pfam" id="PF00788">
    <property type="entry name" value="RA"/>
    <property type="match status" value="1"/>
</dbReference>
<dbReference type="Gene3D" id="2.30.42.10">
    <property type="match status" value="1"/>
</dbReference>
<feature type="compositionally biased region" description="Polar residues" evidence="1">
    <location>
        <begin position="929"/>
        <end position="949"/>
    </location>
</feature>
<feature type="compositionally biased region" description="Polar residues" evidence="1">
    <location>
        <begin position="174"/>
        <end position="183"/>
    </location>
</feature>
<dbReference type="GO" id="GO:0005912">
    <property type="term" value="C:adherens junction"/>
    <property type="evidence" value="ECO:0007669"/>
    <property type="project" value="TreeGrafter"/>
</dbReference>
<gene>
    <name evidence="6" type="primary">LOC117553278</name>
</gene>
<feature type="compositionally biased region" description="Basic residues" evidence="1">
    <location>
        <begin position="152"/>
        <end position="163"/>
    </location>
</feature>
<feature type="compositionally biased region" description="Basic and acidic residues" evidence="1">
    <location>
        <begin position="956"/>
        <end position="966"/>
    </location>
</feature>
<feature type="domain" description="Dilute" evidence="4">
    <location>
        <begin position="273"/>
        <end position="508"/>
    </location>
</feature>
<sequence length="1103" mass="123281">MPEEEQREKLSRVIRQWNNNRLDLFEITAPDQNLEFHGVMRFYLEDGVSGNVATKCLRVSSSWKTLEVIDTLSEKFRPDMKMLTMSYSLFEIHANKERKLEVDDSPLVVQLNWNRDNREGCFVLKKDQKSLEIKEKSQEKEKGGVMQSFKRTMSRKDKKKDKNRNKETEKRSTENLMNNNSIYVSDYETKKSGGLGGKHKDNPHLSDDPGLPIGVTFSESSEHGFLSAVINYTNSSTVHFHLSPAFILYAAARSALKTQRATEITNKMAAMTGRVIQAQQGIASALSFWMANTSELLNFLKHDKDLGPITEQSQLNLSHLVHTAYSGLLQCLQSELKKHLPTFLIDPEQHGALPAGIELVLNTLMNGMSLLRRCRVNPALTIQLFSQLFHFISCWLFNQLMVPEPGAPGLRSHYWGAALRQRLSAIEGWAERQGLELAADCHLGHILQATTLLTMNKYSLQEVKAVANSCFRLNSLQLHTLLSGYLYANNEPHIPPEVVEAVVLLSGSTADQLILSEGREVFLQESLDLQLPFLLPEGGYSCSSITGTPAGLRDFLEPICRKGLCCLTSQPNSRGDWTVFFSETDSSAESIYMAVHREPEVETITLKKPLNSGMGVSIVAAKGAGRANLGIYIKSIVKGGPAEMNGRLTAGDQLISVDGHSLVGLSQERAAAIMMHTGPVVALQVEKSAARLHGLEALLNTDDQSQTKPSGETLLLQGGNRRRREQLMQKNRQLFRSNPNMTDVSPEDEAVVRGNNMAAVSSVNLCAPDAYHREYLTLPTPKSSQEKQRSDSVLQTFTVSLKPAESSRTCMRQALSQENLCVDRDSDRQHPLLDGRQTALRNLPSFPLRSCVSTDLLSERQQGVRSSSSSSSSAGVWRNPFPQNQFPQNQTPTPSSQPVRIDIPLPRTVSSRPPLTSFLQGSRVRVSDGSLQRPSSNRPQVSISPTKHVSFQDPPAWKREAQEKHASMQQEVQDLQGKERRMAEESARLTRLSVEAQFQKRLQEREEEEEEEEEEEMMLTLQQLERRAQSKQLSAVTAELKESAGSRLAQKEDKTKTELKNASSRDVDNVAAKQNQEEVKRAPAPEQLTFKERQRLFSLASSA</sequence>
<feature type="region of interest" description="Disordered" evidence="1">
    <location>
        <begin position="134"/>
        <end position="209"/>
    </location>
</feature>
<organism evidence="5 6">
    <name type="scientific">Gymnodraco acuticeps</name>
    <name type="common">Antarctic dragonfish</name>
    <dbReference type="NCBI Taxonomy" id="8218"/>
    <lineage>
        <taxon>Eukaryota</taxon>
        <taxon>Metazoa</taxon>
        <taxon>Chordata</taxon>
        <taxon>Craniata</taxon>
        <taxon>Vertebrata</taxon>
        <taxon>Euteleostomi</taxon>
        <taxon>Actinopterygii</taxon>
        <taxon>Neopterygii</taxon>
        <taxon>Teleostei</taxon>
        <taxon>Neoteleostei</taxon>
        <taxon>Acanthomorphata</taxon>
        <taxon>Eupercaria</taxon>
        <taxon>Perciformes</taxon>
        <taxon>Notothenioidei</taxon>
        <taxon>Bathydraconidae</taxon>
        <taxon>Gymnodraco</taxon>
    </lineage>
</organism>
<feature type="compositionally biased region" description="Basic and acidic residues" evidence="1">
    <location>
        <begin position="976"/>
        <end position="988"/>
    </location>
</feature>
<keyword evidence="5" id="KW-1185">Reference proteome</keyword>
<evidence type="ECO:0000259" key="4">
    <source>
        <dbReference type="PROSITE" id="PS51126"/>
    </source>
</evidence>
<dbReference type="InParanoid" id="A0A6P8VBD9"/>
<dbReference type="InterPro" id="IPR037977">
    <property type="entry name" value="CBD_Afadin"/>
</dbReference>
<evidence type="ECO:0000259" key="2">
    <source>
        <dbReference type="PROSITE" id="PS50106"/>
    </source>
</evidence>
<dbReference type="SUPFAM" id="SSF54236">
    <property type="entry name" value="Ubiquitin-like"/>
    <property type="match status" value="1"/>
</dbReference>
<dbReference type="PANTHER" id="PTHR10398:SF2">
    <property type="entry name" value="AFADIN"/>
    <property type="match status" value="1"/>
</dbReference>
<feature type="compositionally biased region" description="Polar residues" evidence="1">
    <location>
        <begin position="908"/>
        <end position="920"/>
    </location>
</feature>
<dbReference type="Pfam" id="PF01843">
    <property type="entry name" value="DIL"/>
    <property type="match status" value="1"/>
</dbReference>
<dbReference type="Pfam" id="PF00595">
    <property type="entry name" value="PDZ"/>
    <property type="match status" value="1"/>
</dbReference>
<reference evidence="6" key="1">
    <citation type="submission" date="2025-08" db="UniProtKB">
        <authorList>
            <consortium name="RefSeq"/>
        </authorList>
    </citation>
    <scope>IDENTIFICATION</scope>
</reference>
<dbReference type="SMART" id="SM00314">
    <property type="entry name" value="RA"/>
    <property type="match status" value="1"/>
</dbReference>
<dbReference type="SUPFAM" id="SSF50156">
    <property type="entry name" value="PDZ domain-like"/>
    <property type="match status" value="1"/>
</dbReference>
<feature type="region of interest" description="Disordered" evidence="1">
    <location>
        <begin position="858"/>
        <end position="988"/>
    </location>
</feature>
<dbReference type="GO" id="GO:0007165">
    <property type="term" value="P:signal transduction"/>
    <property type="evidence" value="ECO:0007669"/>
    <property type="project" value="InterPro"/>
</dbReference>
<dbReference type="InterPro" id="IPR000159">
    <property type="entry name" value="RA_dom"/>
</dbReference>
<dbReference type="InterPro" id="IPR002710">
    <property type="entry name" value="Dilute_dom"/>
</dbReference>
<evidence type="ECO:0000259" key="3">
    <source>
        <dbReference type="PROSITE" id="PS50200"/>
    </source>
</evidence>
<dbReference type="KEGG" id="gacu:117553278"/>
<dbReference type="OrthoDB" id="6260541at2759"/>
<feature type="region of interest" description="Disordered" evidence="1">
    <location>
        <begin position="1024"/>
        <end position="1103"/>
    </location>
</feature>
<dbReference type="SMART" id="SM00228">
    <property type="entry name" value="PDZ"/>
    <property type="match status" value="1"/>
</dbReference>
<evidence type="ECO:0000256" key="1">
    <source>
        <dbReference type="SAM" id="MobiDB-lite"/>
    </source>
</evidence>
<dbReference type="InterPro" id="IPR001478">
    <property type="entry name" value="PDZ"/>
</dbReference>
<dbReference type="RefSeq" id="XP_034083045.1">
    <property type="nucleotide sequence ID" value="XM_034227154.1"/>
</dbReference>
<feature type="region of interest" description="Disordered" evidence="1">
    <location>
        <begin position="1000"/>
        <end position="1019"/>
    </location>
</feature>
<dbReference type="GO" id="GO:0032880">
    <property type="term" value="P:regulation of protein localization"/>
    <property type="evidence" value="ECO:0007669"/>
    <property type="project" value="TreeGrafter"/>
</dbReference>
<accession>A0A6P8VBD9</accession>
<feature type="compositionally biased region" description="Basic and acidic residues" evidence="1">
    <location>
        <begin position="1039"/>
        <end position="1068"/>
    </location>
</feature>
<evidence type="ECO:0000313" key="5">
    <source>
        <dbReference type="Proteomes" id="UP000515161"/>
    </source>
</evidence>
<feature type="compositionally biased region" description="Acidic residues" evidence="1">
    <location>
        <begin position="1005"/>
        <end position="1017"/>
    </location>
</feature>
<dbReference type="PROSITE" id="PS50106">
    <property type="entry name" value="PDZ"/>
    <property type="match status" value="1"/>
</dbReference>
<dbReference type="GO" id="GO:0050839">
    <property type="term" value="F:cell adhesion molecule binding"/>
    <property type="evidence" value="ECO:0007669"/>
    <property type="project" value="TreeGrafter"/>
</dbReference>
<dbReference type="InterPro" id="IPR028842">
    <property type="entry name" value="Afadin"/>
</dbReference>
<name>A0A6P8VBD9_GYMAC</name>
<feature type="domain" description="PDZ" evidence="2">
    <location>
        <begin position="603"/>
        <end position="689"/>
    </location>
</feature>
<dbReference type="PROSITE" id="PS51126">
    <property type="entry name" value="DILUTE"/>
    <property type="match status" value="1"/>
</dbReference>
<dbReference type="InterPro" id="IPR029071">
    <property type="entry name" value="Ubiquitin-like_domsf"/>
</dbReference>
<proteinExistence type="predicted"/>
<dbReference type="PANTHER" id="PTHR10398">
    <property type="entry name" value="AFADIN"/>
    <property type="match status" value="1"/>
</dbReference>
<feature type="compositionally biased region" description="Basic and acidic residues" evidence="1">
    <location>
        <begin position="164"/>
        <end position="173"/>
    </location>
</feature>
<dbReference type="SMART" id="SM01132">
    <property type="entry name" value="DIL"/>
    <property type="match status" value="1"/>
</dbReference>
<feature type="compositionally biased region" description="Low complexity" evidence="1">
    <location>
        <begin position="880"/>
        <end position="898"/>
    </location>
</feature>
<dbReference type="CDD" id="cd15471">
    <property type="entry name" value="Myo5p-like_CBD_afadin"/>
    <property type="match status" value="1"/>
</dbReference>
<feature type="compositionally biased region" description="Basic and acidic residues" evidence="1">
    <location>
        <begin position="1075"/>
        <end position="1095"/>
    </location>
</feature>
<feature type="compositionally biased region" description="Basic and acidic residues" evidence="1">
    <location>
        <begin position="134"/>
        <end position="143"/>
    </location>
</feature>
<feature type="compositionally biased region" description="Basic and acidic residues" evidence="1">
    <location>
        <begin position="198"/>
        <end position="207"/>
    </location>
</feature>
<dbReference type="Proteomes" id="UP000515161">
    <property type="component" value="Unplaced"/>
</dbReference>
<evidence type="ECO:0000313" key="6">
    <source>
        <dbReference type="RefSeq" id="XP_034083045.1"/>
    </source>
</evidence>
<dbReference type="AlphaFoldDB" id="A0A6P8VBD9"/>
<feature type="domain" description="Ras-associating" evidence="3">
    <location>
        <begin position="36"/>
        <end position="129"/>
    </location>
</feature>
<dbReference type="InterPro" id="IPR036034">
    <property type="entry name" value="PDZ_sf"/>
</dbReference>
<dbReference type="Gene3D" id="3.10.20.90">
    <property type="entry name" value="Phosphatidylinositol 3-kinase Catalytic Subunit, Chain A, domain 1"/>
    <property type="match status" value="1"/>
</dbReference>